<gene>
    <name evidence="1" type="ORF">E0F88_17935</name>
</gene>
<reference evidence="1 2" key="1">
    <citation type="submission" date="2019-03" db="EMBL/GenBank/DDBJ databases">
        <title>Dyadobacter AR-3-6 sp. nov., isolated from arctic soil.</title>
        <authorList>
            <person name="Chaudhary D.K."/>
        </authorList>
    </citation>
    <scope>NUCLEOTIDE SEQUENCE [LARGE SCALE GENOMIC DNA]</scope>
    <source>
        <strain evidence="1 2">AR-3-6</strain>
    </source>
</reference>
<dbReference type="OrthoDB" id="631648at2"/>
<dbReference type="InterPro" id="IPR026341">
    <property type="entry name" value="T9SS_type_B"/>
</dbReference>
<evidence type="ECO:0000313" key="2">
    <source>
        <dbReference type="Proteomes" id="UP000294850"/>
    </source>
</evidence>
<accession>A0A4R5DIL7</accession>
<dbReference type="NCBIfam" id="TIGR04131">
    <property type="entry name" value="Bac_Flav_CTERM"/>
    <property type="match status" value="1"/>
</dbReference>
<name>A0A4R5DIL7_9BACT</name>
<protein>
    <submittedName>
        <fullName evidence="1">T9SS type B sorting domain-containing protein</fullName>
    </submittedName>
</protein>
<dbReference type="Gene3D" id="2.60.40.10">
    <property type="entry name" value="Immunoglobulins"/>
    <property type="match status" value="1"/>
</dbReference>
<keyword evidence="2" id="KW-1185">Reference proteome</keyword>
<dbReference type="SUPFAM" id="SSF49265">
    <property type="entry name" value="Fibronectin type III"/>
    <property type="match status" value="1"/>
</dbReference>
<dbReference type="InterPro" id="IPR013783">
    <property type="entry name" value="Ig-like_fold"/>
</dbReference>
<dbReference type="AlphaFoldDB" id="A0A4R5DIL7"/>
<dbReference type="InterPro" id="IPR036116">
    <property type="entry name" value="FN3_sf"/>
</dbReference>
<proteinExistence type="predicted"/>
<organism evidence="1 2">
    <name type="scientific">Dyadobacter psychrotolerans</name>
    <dbReference type="NCBI Taxonomy" id="2541721"/>
    <lineage>
        <taxon>Bacteria</taxon>
        <taxon>Pseudomonadati</taxon>
        <taxon>Bacteroidota</taxon>
        <taxon>Cytophagia</taxon>
        <taxon>Cytophagales</taxon>
        <taxon>Spirosomataceae</taxon>
        <taxon>Dyadobacter</taxon>
    </lineage>
</organism>
<dbReference type="Pfam" id="PF13585">
    <property type="entry name" value="CHU_C"/>
    <property type="match status" value="1"/>
</dbReference>
<sequence length="619" mass="67693">MGQGLCGIGGGNFEITPLEGCAPLTINIKNNVPNTITVGYSVAYDGSPNPAYANYSSYTYPAGNYTILQYGAISSGVFSSCKQIKVYETDTPWFEYASCGGGKVRLVFTDNYYLNAYDKTEINWGDGKIDTWVKGNALTFEHVYASTSLTPVISVKGVYTVNTSCKSGTARTIPVSFQQVKLDDIQISKVEVKNNGSIEMNYAGITSIATQIQYSTDGNNFSTHGTRSSGGAAIFYRMDNINSSQIYQLRLSSRDLCGGQLESGLVTTMVVTGKSADEKNVLSWNKYPEGRGFTGYELFRDGVSLKTFGINETSFTDEDVQCGDQFEYQVVARTNSVTSTSAPVTVKTEIAQPKPITQASVSVSSDKQIVINAVIPGAGPKSNYELTIEKSEAGSTTFKRLVTLSNENEYIDSDVQANEQSYCYRLSYQNACGQKLPPSDPICSITLKNALSNFTWNTERPFLEPVGNYVMIQKGQSSGSADEIDKQLSSSFTPSLNAQSDLEYTFQVRAHSASGDFESFSNIFYYKRSAGIFVPDAFSPNGDDVNDQLLAKADQVQSFSFSVLDRWGQVVFHSNDLAVGWDGRINGKNAAVGAYVYKIRFVDDINQEVEKSGTFMLLR</sequence>
<dbReference type="Proteomes" id="UP000294850">
    <property type="component" value="Unassembled WGS sequence"/>
</dbReference>
<evidence type="ECO:0000313" key="1">
    <source>
        <dbReference type="EMBL" id="TDE13962.1"/>
    </source>
</evidence>
<dbReference type="EMBL" id="SMFL01000006">
    <property type="protein sequence ID" value="TDE13962.1"/>
    <property type="molecule type" value="Genomic_DNA"/>
</dbReference>
<comment type="caution">
    <text evidence="1">The sequence shown here is derived from an EMBL/GenBank/DDBJ whole genome shotgun (WGS) entry which is preliminary data.</text>
</comment>